<evidence type="ECO:0000313" key="1">
    <source>
        <dbReference type="EMBL" id="GHG22575.1"/>
    </source>
</evidence>
<gene>
    <name evidence="1" type="ORF">GCM10017667_68150</name>
</gene>
<sequence>MPRSADPVTRDSTHCRKADVLGRFVNTPEIDAISTMDAARAALKETTPDVLDAICAVVAELFPEGKFLCANSLFVYTAEGRLTTGPLDRQRNPKYPHHLVWEWPLDRLPKRITRPHLGAHADSKKRTLKGLLNQARRAGAEIPYGGLGRHYAPRLTLR</sequence>
<organism evidence="1 2">
    <name type="scientific">Streptomyces filamentosus</name>
    <name type="common">Streptomyces roseosporus</name>
    <dbReference type="NCBI Taxonomy" id="67294"/>
    <lineage>
        <taxon>Bacteria</taxon>
        <taxon>Bacillati</taxon>
        <taxon>Actinomycetota</taxon>
        <taxon>Actinomycetes</taxon>
        <taxon>Kitasatosporales</taxon>
        <taxon>Streptomycetaceae</taxon>
        <taxon>Streptomyces</taxon>
    </lineage>
</organism>
<keyword evidence="2" id="KW-1185">Reference proteome</keyword>
<dbReference type="Proteomes" id="UP000632849">
    <property type="component" value="Unassembled WGS sequence"/>
</dbReference>
<proteinExistence type="predicted"/>
<reference evidence="1" key="2">
    <citation type="submission" date="2020-09" db="EMBL/GenBank/DDBJ databases">
        <authorList>
            <person name="Sun Q."/>
            <person name="Ohkuma M."/>
        </authorList>
    </citation>
    <scope>NUCLEOTIDE SEQUENCE</scope>
    <source>
        <strain evidence="1">JCM 4122</strain>
    </source>
</reference>
<accession>A0A919BVR4</accession>
<evidence type="ECO:0000313" key="2">
    <source>
        <dbReference type="Proteomes" id="UP000632849"/>
    </source>
</evidence>
<dbReference type="EMBL" id="BNBE01000003">
    <property type="protein sequence ID" value="GHG22575.1"/>
    <property type="molecule type" value="Genomic_DNA"/>
</dbReference>
<comment type="caution">
    <text evidence="1">The sequence shown here is derived from an EMBL/GenBank/DDBJ whole genome shotgun (WGS) entry which is preliminary data.</text>
</comment>
<reference evidence="1" key="1">
    <citation type="journal article" date="2014" name="Int. J. Syst. Evol. Microbiol.">
        <title>Complete genome sequence of Corynebacterium casei LMG S-19264T (=DSM 44701T), isolated from a smear-ripened cheese.</title>
        <authorList>
            <consortium name="US DOE Joint Genome Institute (JGI-PGF)"/>
            <person name="Walter F."/>
            <person name="Albersmeier A."/>
            <person name="Kalinowski J."/>
            <person name="Ruckert C."/>
        </authorList>
    </citation>
    <scope>NUCLEOTIDE SEQUENCE</scope>
    <source>
        <strain evidence="1">JCM 4122</strain>
    </source>
</reference>
<dbReference type="AlphaFoldDB" id="A0A919BVR4"/>
<protein>
    <submittedName>
        <fullName evidence="1">Uncharacterized protein</fullName>
    </submittedName>
</protein>
<name>A0A919BVR4_STRFL</name>